<keyword evidence="2" id="KW-1185">Reference proteome</keyword>
<dbReference type="OrthoDB" id="302988at2157"/>
<evidence type="ECO:0000313" key="1">
    <source>
        <dbReference type="EMBL" id="KPN29505.1"/>
    </source>
</evidence>
<dbReference type="Pfam" id="PF23443">
    <property type="entry name" value="DUF7126"/>
    <property type="match status" value="1"/>
</dbReference>
<reference evidence="2" key="1">
    <citation type="submission" date="2013-11" db="EMBL/GenBank/DDBJ databases">
        <authorList>
            <person name="Hoang H.T."/>
            <person name="Killian M.L."/>
            <person name="Madson D.M."/>
            <person name="Arruda P.H.E."/>
            <person name="Sun D."/>
            <person name="Schwartz K.J."/>
            <person name="Yoon K."/>
        </authorList>
    </citation>
    <scope>NUCLEOTIDE SEQUENCE [LARGE SCALE GENOMIC DNA]</scope>
    <source>
        <strain evidence="2">CDK2</strain>
    </source>
</reference>
<gene>
    <name evidence="1" type="ORF">SY89_00218</name>
</gene>
<protein>
    <recommendedName>
        <fullName evidence="3">CTP synthetase</fullName>
    </recommendedName>
</protein>
<dbReference type="STRING" id="699431.SY89_00218"/>
<dbReference type="InterPro" id="IPR055550">
    <property type="entry name" value="DUF7126"/>
</dbReference>
<proteinExistence type="predicted"/>
<dbReference type="PATRIC" id="fig|699431.3.peg.237"/>
<dbReference type="RefSeq" id="WP_054582790.1">
    <property type="nucleotide sequence ID" value="NZ_LGUC01000001.1"/>
</dbReference>
<evidence type="ECO:0000313" key="2">
    <source>
        <dbReference type="Proteomes" id="UP000050535"/>
    </source>
</evidence>
<dbReference type="Proteomes" id="UP000050535">
    <property type="component" value="Unassembled WGS sequence"/>
</dbReference>
<accession>A0A0P7GLR9</accession>
<sequence>MRAIVAGPDPEAIGEALEALGVAVERVDSPVFADALGEAGIEDADLFVLTDLAEGISVTLAKEANPDVRAVCYGDGELPESIAGTVDLVVDPSLLDAATVAEELVEELA</sequence>
<dbReference type="EMBL" id="LGUC01000001">
    <property type="protein sequence ID" value="KPN29505.1"/>
    <property type="molecule type" value="Genomic_DNA"/>
</dbReference>
<dbReference type="AlphaFoldDB" id="A0A0P7GLR9"/>
<comment type="caution">
    <text evidence="1">The sequence shown here is derived from an EMBL/GenBank/DDBJ whole genome shotgun (WGS) entry which is preliminary data.</text>
</comment>
<evidence type="ECO:0008006" key="3">
    <source>
        <dbReference type="Google" id="ProtNLM"/>
    </source>
</evidence>
<organism evidence="1 2">
    <name type="scientific">Halolamina pelagica</name>
    <dbReference type="NCBI Taxonomy" id="699431"/>
    <lineage>
        <taxon>Archaea</taxon>
        <taxon>Methanobacteriati</taxon>
        <taxon>Methanobacteriota</taxon>
        <taxon>Stenosarchaea group</taxon>
        <taxon>Halobacteria</taxon>
        <taxon>Halobacteriales</taxon>
        <taxon>Haloferacaceae</taxon>
    </lineage>
</organism>
<name>A0A0P7GLR9_9EURY</name>